<feature type="domain" description="Bacillithiol biosynthesis BshC C-terminal coiled-coil" evidence="4">
    <location>
        <begin position="396"/>
        <end position="554"/>
    </location>
</feature>
<name>A0ABR8MPT3_9BACL</name>
<dbReference type="EMBL" id="JACXZA010000001">
    <property type="protein sequence ID" value="MBD3918002.1"/>
    <property type="molecule type" value="Genomic_DNA"/>
</dbReference>
<dbReference type="Pfam" id="PF10079">
    <property type="entry name" value="Rossmann-like_BshC"/>
    <property type="match status" value="1"/>
</dbReference>
<evidence type="ECO:0000313" key="5">
    <source>
        <dbReference type="EMBL" id="MBD3918002.1"/>
    </source>
</evidence>
<reference evidence="5 6" key="1">
    <citation type="submission" date="2020-09" db="EMBL/GenBank/DDBJ databases">
        <title>Paenibacillus sp. strain PR3 16S rRNA gene Genome sequencing and assembly.</title>
        <authorList>
            <person name="Kim J."/>
        </authorList>
    </citation>
    <scope>NUCLEOTIDE SEQUENCE [LARGE SCALE GENOMIC DNA]</scope>
    <source>
        <strain evidence="5 6">PR3</strain>
    </source>
</reference>
<evidence type="ECO:0000256" key="2">
    <source>
        <dbReference type="HAMAP-Rule" id="MF_01867"/>
    </source>
</evidence>
<evidence type="ECO:0000313" key="6">
    <source>
        <dbReference type="Proteomes" id="UP000609346"/>
    </source>
</evidence>
<dbReference type="HAMAP" id="MF_01867">
    <property type="entry name" value="BshC"/>
    <property type="match status" value="1"/>
</dbReference>
<dbReference type="InterPro" id="IPR055399">
    <property type="entry name" value="CC_BshC"/>
</dbReference>
<evidence type="ECO:0000259" key="4">
    <source>
        <dbReference type="Pfam" id="PF24850"/>
    </source>
</evidence>
<dbReference type="RefSeq" id="WP_191202242.1">
    <property type="nucleotide sequence ID" value="NZ_JACXZA010000001.1"/>
</dbReference>
<protein>
    <recommendedName>
        <fullName evidence="2">Putative cysteine ligase BshC</fullName>
        <ecNumber evidence="2">6.-.-.-</ecNumber>
    </recommendedName>
</protein>
<keyword evidence="6" id="KW-1185">Reference proteome</keyword>
<dbReference type="NCBIfam" id="TIGR03998">
    <property type="entry name" value="thiol_BshC"/>
    <property type="match status" value="1"/>
</dbReference>
<dbReference type="EC" id="6.-.-.-" evidence="2"/>
<sequence>MTSTEFYELPGSQPLSEAYAQQSDQRLGELFHSGHPSSEEAWRNRAQYLDRSVSKRASSVEIAGVLRAYNSRYGMTSEVAANIDALGDGALVVVGGQQAGLWTGPLLVIHKAVSVISAAKHASSVLGRAVVPVFWIAGEDHDWDEANHVMAVTDQGLRKLSIARPEGPRTSVSRTPVSAETWEAAIEELAATLPGSEFKEALLDKLRSISASSSTLSESFAYLIMTLFGSEGLVLMDADDKQLRALEAPMFCRILNEQEPLGDTYSNASAKLTELGYRAQATYTPGCANLFLFRPENDEFGLKDERVLLYKREDGSGFTDRKGESSWSREQLLGLAETKPEQLSNNVLTRPIMQDYVLPVLAAVLGPGEIAYWAQLGGAFRHFGMEMPILAPRMSFTLVEGTIAKHMLKYELTFDDVVARFEEKKQAWLTAQDRYDIAAKFGHARDQFEQLYTPLVALAAEVQAGLEKLGQTNMSKIIEQISYLESKTADAFRKSHEASLRHWERIGLAIWPAGKPQERALNMTAYWNRYGLDWLKRLQELPYDPNGGHRVIYL</sequence>
<evidence type="ECO:0000256" key="1">
    <source>
        <dbReference type="ARBA" id="ARBA00022598"/>
    </source>
</evidence>
<dbReference type="Proteomes" id="UP000609346">
    <property type="component" value="Unassembled WGS sequence"/>
</dbReference>
<comment type="caution">
    <text evidence="5">The sequence shown here is derived from an EMBL/GenBank/DDBJ whole genome shotgun (WGS) entry which is preliminary data.</text>
</comment>
<proteinExistence type="inferred from homology"/>
<dbReference type="InterPro" id="IPR055398">
    <property type="entry name" value="Rossmann-like_BshC"/>
</dbReference>
<evidence type="ECO:0000259" key="3">
    <source>
        <dbReference type="Pfam" id="PF10079"/>
    </source>
</evidence>
<gene>
    <name evidence="2 5" type="primary">bshC</name>
    <name evidence="5" type="ORF">H8B09_04490</name>
</gene>
<dbReference type="InterPro" id="IPR011199">
    <property type="entry name" value="Bacillithiol_biosynth_BshC"/>
</dbReference>
<feature type="domain" description="Bacillithiol biosynthesis BshC N-terminal Rossmann-like" evidence="3">
    <location>
        <begin position="8"/>
        <end position="394"/>
    </location>
</feature>
<dbReference type="PIRSF" id="PIRSF012535">
    <property type="entry name" value="UCP012535"/>
    <property type="match status" value="1"/>
</dbReference>
<dbReference type="Pfam" id="PF24850">
    <property type="entry name" value="CC_BshC"/>
    <property type="match status" value="1"/>
</dbReference>
<comment type="function">
    <text evidence="2">Involved in bacillithiol (BSH) biosynthesis. May catalyze the last step of the pathway, the addition of cysteine to glucosamine malate (GlcN-Mal) to generate BSH.</text>
</comment>
<organism evidence="5 6">
    <name type="scientific">Paenibacillus terricola</name>
    <dbReference type="NCBI Taxonomy" id="2763503"/>
    <lineage>
        <taxon>Bacteria</taxon>
        <taxon>Bacillati</taxon>
        <taxon>Bacillota</taxon>
        <taxon>Bacilli</taxon>
        <taxon>Bacillales</taxon>
        <taxon>Paenibacillaceae</taxon>
        <taxon>Paenibacillus</taxon>
    </lineage>
</organism>
<accession>A0ABR8MPT3</accession>
<comment type="similarity">
    <text evidence="2">Belongs to the BshC family.</text>
</comment>
<keyword evidence="1 2" id="KW-0436">Ligase</keyword>